<accession>A0ACD3A8J2</accession>
<dbReference type="EMBL" id="ML208690">
    <property type="protein sequence ID" value="TFK61147.1"/>
    <property type="molecule type" value="Genomic_DNA"/>
</dbReference>
<sequence>MVYTLDLQMVSQSPHDLSALRKLFSVDTSKKIVVVSGAGISRSSGIPDFRSADGIFNSFQKRFPRLFRTGRDAFDATVFDNHSTAVAFYAMMVELKHLVDAALPTPTHTFIKKLEDQKRLLRYYTQNIDGLEQKTGLSGGKAGVSGKSVQLHGDIHTLRCAKCSFKCPFTKEHELLMLEGITPECSDCESRAAGRHAKGERELSVGKLRHDIVLYSEQSPHDSDIARTASNDMIGRPDLLLIMGTSMDVYGVKILIQDFAKAVHMSFPKADGCGGRVIYVNRTPPSHDWDSIIDYHLMGDTDVWVKLLQDD</sequence>
<reference evidence="1 2" key="1">
    <citation type="journal article" date="2019" name="Nat. Ecol. Evol.">
        <title>Megaphylogeny resolves global patterns of mushroom evolution.</title>
        <authorList>
            <person name="Varga T."/>
            <person name="Krizsan K."/>
            <person name="Foldi C."/>
            <person name="Dima B."/>
            <person name="Sanchez-Garcia M."/>
            <person name="Sanchez-Ramirez S."/>
            <person name="Szollosi G.J."/>
            <person name="Szarkandi J.G."/>
            <person name="Papp V."/>
            <person name="Albert L."/>
            <person name="Andreopoulos W."/>
            <person name="Angelini C."/>
            <person name="Antonin V."/>
            <person name="Barry K.W."/>
            <person name="Bougher N.L."/>
            <person name="Buchanan P."/>
            <person name="Buyck B."/>
            <person name="Bense V."/>
            <person name="Catcheside P."/>
            <person name="Chovatia M."/>
            <person name="Cooper J."/>
            <person name="Damon W."/>
            <person name="Desjardin D."/>
            <person name="Finy P."/>
            <person name="Geml J."/>
            <person name="Haridas S."/>
            <person name="Hughes K."/>
            <person name="Justo A."/>
            <person name="Karasinski D."/>
            <person name="Kautmanova I."/>
            <person name="Kiss B."/>
            <person name="Kocsube S."/>
            <person name="Kotiranta H."/>
            <person name="LaButti K.M."/>
            <person name="Lechner B.E."/>
            <person name="Liimatainen K."/>
            <person name="Lipzen A."/>
            <person name="Lukacs Z."/>
            <person name="Mihaltcheva S."/>
            <person name="Morgado L.N."/>
            <person name="Niskanen T."/>
            <person name="Noordeloos M.E."/>
            <person name="Ohm R.A."/>
            <person name="Ortiz-Santana B."/>
            <person name="Ovrebo C."/>
            <person name="Racz N."/>
            <person name="Riley R."/>
            <person name="Savchenko A."/>
            <person name="Shiryaev A."/>
            <person name="Soop K."/>
            <person name="Spirin V."/>
            <person name="Szebenyi C."/>
            <person name="Tomsovsky M."/>
            <person name="Tulloss R.E."/>
            <person name="Uehling J."/>
            <person name="Grigoriev I.V."/>
            <person name="Vagvolgyi C."/>
            <person name="Papp T."/>
            <person name="Martin F.M."/>
            <person name="Miettinen O."/>
            <person name="Hibbett D.S."/>
            <person name="Nagy L.G."/>
        </authorList>
    </citation>
    <scope>NUCLEOTIDE SEQUENCE [LARGE SCALE GENOMIC DNA]</scope>
    <source>
        <strain evidence="1 2">NL-1719</strain>
    </source>
</reference>
<evidence type="ECO:0000313" key="1">
    <source>
        <dbReference type="EMBL" id="TFK61147.1"/>
    </source>
</evidence>
<gene>
    <name evidence="1" type="ORF">BDN72DRAFT_744441</name>
</gene>
<evidence type="ECO:0000313" key="2">
    <source>
        <dbReference type="Proteomes" id="UP000308600"/>
    </source>
</evidence>
<organism evidence="1 2">
    <name type="scientific">Pluteus cervinus</name>
    <dbReference type="NCBI Taxonomy" id="181527"/>
    <lineage>
        <taxon>Eukaryota</taxon>
        <taxon>Fungi</taxon>
        <taxon>Dikarya</taxon>
        <taxon>Basidiomycota</taxon>
        <taxon>Agaricomycotina</taxon>
        <taxon>Agaricomycetes</taxon>
        <taxon>Agaricomycetidae</taxon>
        <taxon>Agaricales</taxon>
        <taxon>Pluteineae</taxon>
        <taxon>Pluteaceae</taxon>
        <taxon>Pluteus</taxon>
    </lineage>
</organism>
<feature type="non-terminal residue" evidence="1">
    <location>
        <position position="311"/>
    </location>
</feature>
<protein>
    <submittedName>
        <fullName evidence="1">DHS-like NAD/FAD-binding domain-containing protein</fullName>
    </submittedName>
</protein>
<proteinExistence type="predicted"/>
<name>A0ACD3A8J2_9AGAR</name>
<dbReference type="Proteomes" id="UP000308600">
    <property type="component" value="Unassembled WGS sequence"/>
</dbReference>
<keyword evidence="2" id="KW-1185">Reference proteome</keyword>